<proteinExistence type="predicted"/>
<organism evidence="1">
    <name type="scientific">Rhizophora mucronata</name>
    <name type="common">Asiatic mangrove</name>
    <dbReference type="NCBI Taxonomy" id="61149"/>
    <lineage>
        <taxon>Eukaryota</taxon>
        <taxon>Viridiplantae</taxon>
        <taxon>Streptophyta</taxon>
        <taxon>Embryophyta</taxon>
        <taxon>Tracheophyta</taxon>
        <taxon>Spermatophyta</taxon>
        <taxon>Magnoliopsida</taxon>
        <taxon>eudicotyledons</taxon>
        <taxon>Gunneridae</taxon>
        <taxon>Pentapetalae</taxon>
        <taxon>rosids</taxon>
        <taxon>fabids</taxon>
        <taxon>Malpighiales</taxon>
        <taxon>Rhizophoraceae</taxon>
        <taxon>Rhizophora</taxon>
    </lineage>
</organism>
<sequence length="27" mass="3035">MDFCLSLSRVCLVDERKSRKGFAKMGG</sequence>
<reference evidence="1" key="1">
    <citation type="submission" date="2018-02" db="EMBL/GenBank/DDBJ databases">
        <title>Rhizophora mucronata_Transcriptome.</title>
        <authorList>
            <person name="Meera S.P."/>
            <person name="Sreeshan A."/>
            <person name="Augustine A."/>
        </authorList>
    </citation>
    <scope>NUCLEOTIDE SEQUENCE</scope>
    <source>
        <tissue evidence="1">Leaf</tissue>
    </source>
</reference>
<name>A0A2P2PHG9_RHIMU</name>
<accession>A0A2P2PHG9</accession>
<evidence type="ECO:0000313" key="1">
    <source>
        <dbReference type="EMBL" id="MBX54238.1"/>
    </source>
</evidence>
<dbReference type="EMBL" id="GGEC01073754">
    <property type="protein sequence ID" value="MBX54238.1"/>
    <property type="molecule type" value="Transcribed_RNA"/>
</dbReference>
<protein>
    <submittedName>
        <fullName evidence="1">Uncharacterized protein</fullName>
    </submittedName>
</protein>
<dbReference type="AlphaFoldDB" id="A0A2P2PHG9"/>